<sequence>MKSLVFVACLVMMICVNFQTVCGRSVAKKGRPAESHRGAQEETKRRDVFIEDLIRGPGHVHHSCEIEHDVGSDCTLLGGSHSVYDACCSTTKALACKKNQQTQELQCVAVRGIQHLSSTRQNTIRYLLLKQRESLRGQILARNRARQQALKQIFESILLCD</sequence>
<dbReference type="GeneID" id="102804972"/>
<feature type="chain" id="PRO_5046765332" evidence="1">
    <location>
        <begin position="24"/>
        <end position="161"/>
    </location>
</feature>
<feature type="signal peptide" evidence="1">
    <location>
        <begin position="1"/>
        <end position="23"/>
    </location>
</feature>
<evidence type="ECO:0000313" key="3">
    <source>
        <dbReference type="RefSeq" id="XP_006819261.1"/>
    </source>
</evidence>
<evidence type="ECO:0000256" key="1">
    <source>
        <dbReference type="SAM" id="SignalP"/>
    </source>
</evidence>
<accession>A0ABM0MGX0</accession>
<keyword evidence="2" id="KW-1185">Reference proteome</keyword>
<organism evidence="2 3">
    <name type="scientific">Saccoglossus kowalevskii</name>
    <name type="common">Acorn worm</name>
    <dbReference type="NCBI Taxonomy" id="10224"/>
    <lineage>
        <taxon>Eukaryota</taxon>
        <taxon>Metazoa</taxon>
        <taxon>Hemichordata</taxon>
        <taxon>Enteropneusta</taxon>
        <taxon>Harrimaniidae</taxon>
        <taxon>Saccoglossus</taxon>
    </lineage>
</organism>
<protein>
    <submittedName>
        <fullName evidence="3">Uncharacterized protein LOC102804972</fullName>
    </submittedName>
</protein>
<dbReference type="Proteomes" id="UP000694865">
    <property type="component" value="Unplaced"/>
</dbReference>
<name>A0ABM0MGX0_SACKO</name>
<gene>
    <name evidence="3" type="primary">LOC102804972</name>
</gene>
<proteinExistence type="predicted"/>
<evidence type="ECO:0000313" key="2">
    <source>
        <dbReference type="Proteomes" id="UP000694865"/>
    </source>
</evidence>
<keyword evidence="1" id="KW-0732">Signal</keyword>
<reference evidence="3" key="1">
    <citation type="submission" date="2025-08" db="UniProtKB">
        <authorList>
            <consortium name="RefSeq"/>
        </authorList>
    </citation>
    <scope>IDENTIFICATION</scope>
    <source>
        <tissue evidence="3">Testes</tissue>
    </source>
</reference>
<dbReference type="RefSeq" id="XP_006819261.1">
    <property type="nucleotide sequence ID" value="XM_006819198.1"/>
</dbReference>